<evidence type="ECO:0000313" key="3">
    <source>
        <dbReference type="EMBL" id="CAA0820626.1"/>
    </source>
</evidence>
<dbReference type="OrthoDB" id="20018at2759"/>
<accession>A0A9N7RB25</accession>
<evidence type="ECO:0000256" key="1">
    <source>
        <dbReference type="ARBA" id="ARBA00007133"/>
    </source>
</evidence>
<dbReference type="AlphaFoldDB" id="A0A9N7RB25"/>
<keyword evidence="4" id="KW-1185">Reference proteome</keyword>
<organism evidence="3 4">
    <name type="scientific">Striga hermonthica</name>
    <name type="common">Purple witchweed</name>
    <name type="synonym">Buchnera hermonthica</name>
    <dbReference type="NCBI Taxonomy" id="68872"/>
    <lineage>
        <taxon>Eukaryota</taxon>
        <taxon>Viridiplantae</taxon>
        <taxon>Streptophyta</taxon>
        <taxon>Embryophyta</taxon>
        <taxon>Tracheophyta</taxon>
        <taxon>Spermatophyta</taxon>
        <taxon>Magnoliopsida</taxon>
        <taxon>eudicotyledons</taxon>
        <taxon>Gunneridae</taxon>
        <taxon>Pentapetalae</taxon>
        <taxon>asterids</taxon>
        <taxon>lamiids</taxon>
        <taxon>Lamiales</taxon>
        <taxon>Orobanchaceae</taxon>
        <taxon>Buchnereae</taxon>
        <taxon>Striga</taxon>
    </lineage>
</organism>
<gene>
    <name evidence="3" type="ORF">SHERM_18628</name>
</gene>
<evidence type="ECO:0000313" key="4">
    <source>
        <dbReference type="Proteomes" id="UP001153555"/>
    </source>
</evidence>
<name>A0A9N7RB25_STRHE</name>
<dbReference type="PANTHER" id="PTHR13073:SF0">
    <property type="entry name" value="BIOGENESIS OF LYSOSOME-RELATED ORGANELLES COMPLEX 1 SUBUNIT 1"/>
    <property type="match status" value="1"/>
</dbReference>
<dbReference type="InterPro" id="IPR009395">
    <property type="entry name" value="BLOC1S1"/>
</dbReference>
<proteinExistence type="inferred from homology"/>
<dbReference type="EMBL" id="CACSLK010020742">
    <property type="protein sequence ID" value="CAA0820626.1"/>
    <property type="molecule type" value="Genomic_DNA"/>
</dbReference>
<dbReference type="GO" id="GO:0016197">
    <property type="term" value="P:endosomal transport"/>
    <property type="evidence" value="ECO:0007669"/>
    <property type="project" value="TreeGrafter"/>
</dbReference>
<dbReference type="PANTHER" id="PTHR13073">
    <property type="entry name" value="BLOC-1 COMPLEX SUBUNIT 1"/>
    <property type="match status" value="1"/>
</dbReference>
<protein>
    <recommendedName>
        <fullName evidence="2">Biogenesis of lysosome-related organelles complex 1 subunit 1</fullName>
    </recommendedName>
</protein>
<reference evidence="3" key="1">
    <citation type="submission" date="2019-12" db="EMBL/GenBank/DDBJ databases">
        <authorList>
            <person name="Scholes J."/>
        </authorList>
    </citation>
    <scope>NUCLEOTIDE SEQUENCE</scope>
</reference>
<dbReference type="GO" id="GO:0031083">
    <property type="term" value="C:BLOC-1 complex"/>
    <property type="evidence" value="ECO:0007669"/>
    <property type="project" value="InterPro"/>
</dbReference>
<sequence>MERPRMVEDGSLEASLLQMVDDHNRASVELREHAERAKRDAVRKAARVSDLLVNAVNGGVQEIFVNEKRIEMETRALAATIARFSKQTERWLAASHAINNAVKEIGDFENWMKTMELDCKSITAAISNMHQS</sequence>
<dbReference type="Proteomes" id="UP001153555">
    <property type="component" value="Unassembled WGS sequence"/>
</dbReference>
<evidence type="ECO:0000256" key="2">
    <source>
        <dbReference type="ARBA" id="ARBA00019577"/>
    </source>
</evidence>
<comment type="caution">
    <text evidence="3">The sequence shown here is derived from an EMBL/GenBank/DDBJ whole genome shotgun (WGS) entry which is preliminary data.</text>
</comment>
<dbReference type="Pfam" id="PF06320">
    <property type="entry name" value="GCN5L1"/>
    <property type="match status" value="1"/>
</dbReference>
<comment type="similarity">
    <text evidence="1">Belongs to the BLOC1S1 family.</text>
</comment>